<protein>
    <submittedName>
        <fullName evidence="2">Uncharacterized protein</fullName>
    </submittedName>
</protein>
<evidence type="ECO:0000313" key="2">
    <source>
        <dbReference type="EMBL" id="CAE0405886.1"/>
    </source>
</evidence>
<sequence>MDTFSKDIITRTSSSSSSSSSSSPLRISKTMKPERVRFMLYLRVLLKYLQRKEEQKRDDKCSTYETLKLALHECAAKSRRHEKGYESLTLAMQRIIPEIVSQEDLQTARDYTNLFVQRKRQMHRSRQVVAKQAFQSLDLNASHHH</sequence>
<evidence type="ECO:0000256" key="1">
    <source>
        <dbReference type="SAM" id="MobiDB-lite"/>
    </source>
</evidence>
<feature type="compositionally biased region" description="Low complexity" evidence="1">
    <location>
        <begin position="13"/>
        <end position="23"/>
    </location>
</feature>
<accession>A0A7S3L0K8</accession>
<name>A0A7S3L0K8_9STRA</name>
<organism evidence="2">
    <name type="scientific">Amphora coffeiformis</name>
    <dbReference type="NCBI Taxonomy" id="265554"/>
    <lineage>
        <taxon>Eukaryota</taxon>
        <taxon>Sar</taxon>
        <taxon>Stramenopiles</taxon>
        <taxon>Ochrophyta</taxon>
        <taxon>Bacillariophyta</taxon>
        <taxon>Bacillariophyceae</taxon>
        <taxon>Bacillariophycidae</taxon>
        <taxon>Thalassiophysales</taxon>
        <taxon>Catenulaceae</taxon>
        <taxon>Amphora</taxon>
    </lineage>
</organism>
<dbReference type="EMBL" id="HBIM01004493">
    <property type="protein sequence ID" value="CAE0405886.1"/>
    <property type="molecule type" value="Transcribed_RNA"/>
</dbReference>
<proteinExistence type="predicted"/>
<dbReference type="AlphaFoldDB" id="A0A7S3L0K8"/>
<feature type="region of interest" description="Disordered" evidence="1">
    <location>
        <begin position="1"/>
        <end position="28"/>
    </location>
</feature>
<gene>
    <name evidence="2" type="ORF">ACOF00016_LOCUS3844</name>
</gene>
<reference evidence="2" key="1">
    <citation type="submission" date="2021-01" db="EMBL/GenBank/DDBJ databases">
        <authorList>
            <person name="Corre E."/>
            <person name="Pelletier E."/>
            <person name="Niang G."/>
            <person name="Scheremetjew M."/>
            <person name="Finn R."/>
            <person name="Kale V."/>
            <person name="Holt S."/>
            <person name="Cochrane G."/>
            <person name="Meng A."/>
            <person name="Brown T."/>
            <person name="Cohen L."/>
        </authorList>
    </citation>
    <scope>NUCLEOTIDE SEQUENCE</scope>
    <source>
        <strain evidence="2">CCMP127</strain>
    </source>
</reference>